<keyword evidence="3" id="KW-1185">Reference proteome</keyword>
<accession>M5EHR5</accession>
<evidence type="ECO:0000313" key="2">
    <source>
        <dbReference type="EMBL" id="CCU81047.1"/>
    </source>
</evidence>
<dbReference type="eggNOG" id="COG0438">
    <property type="taxonomic scope" value="Bacteria"/>
</dbReference>
<evidence type="ECO:0000313" key="3">
    <source>
        <dbReference type="Proteomes" id="UP000012063"/>
    </source>
</evidence>
<sequence length="366" mass="42087">MKNILFINTGIIWGGVEGWNYKTAKALNEIGHNVFILAKAGTPFLKKCREANLQVETIEKIDSGTFLNMLRVHRLKKYLKKNKIEVMFFCQSSHFKFASLAGYLAGVDKIIYRRALAKPINNHFYNRLALKNFVTDFMAISKTTLEKSLEKLPKDLISGDKIKLIYNGVNYDKFVNSNIKSDLRKEYNIDEEDTVIANIGRLGRQKAQQDLINAISVLEKKYKKFKVLFIGTGDHHKKFKNLVETLNLEDKIIFTGFRDDIPSILSQVDFVAHSAIYEGCPWIILETMAAAKPIVSVDIPSVRELVIDGETGYLTARNKEKFADALFKMIQNKEREKMGNYAHEIYKENYTFNNMIKNIEKEFLSK</sequence>
<dbReference type="AlphaFoldDB" id="M5EHR5"/>
<comment type="caution">
    <text evidence="2">The sequence shown here is derived from an EMBL/GenBank/DDBJ whole genome shotgun (WGS) entry which is preliminary data.</text>
</comment>
<dbReference type="EMBL" id="CAUI01000023">
    <property type="protein sequence ID" value="CCU81047.1"/>
    <property type="molecule type" value="Genomic_DNA"/>
</dbReference>
<dbReference type="GO" id="GO:0016757">
    <property type="term" value="F:glycosyltransferase activity"/>
    <property type="evidence" value="ECO:0007669"/>
    <property type="project" value="InterPro"/>
</dbReference>
<protein>
    <submittedName>
        <fullName evidence="2">Glycosyltransferase</fullName>
    </submittedName>
</protein>
<organism evidence="2 3">
    <name type="scientific">Halanaerobium saccharolyticum subsp. saccharolyticum DSM 6643</name>
    <dbReference type="NCBI Taxonomy" id="1293054"/>
    <lineage>
        <taxon>Bacteria</taxon>
        <taxon>Bacillati</taxon>
        <taxon>Bacillota</taxon>
        <taxon>Clostridia</taxon>
        <taxon>Halanaerobiales</taxon>
        <taxon>Halanaerobiaceae</taxon>
        <taxon>Halanaerobium</taxon>
    </lineage>
</organism>
<gene>
    <name evidence="2" type="ORF">HSACCH_02540</name>
</gene>
<keyword evidence="2" id="KW-0808">Transferase</keyword>
<dbReference type="Pfam" id="PF00534">
    <property type="entry name" value="Glycos_transf_1"/>
    <property type="match status" value="1"/>
</dbReference>
<dbReference type="STRING" id="1293054.HSACCH_02540"/>
<dbReference type="InParanoid" id="M5EHR5"/>
<dbReference type="SUPFAM" id="SSF53756">
    <property type="entry name" value="UDP-Glycosyltransferase/glycogen phosphorylase"/>
    <property type="match status" value="1"/>
</dbReference>
<dbReference type="PANTHER" id="PTHR12526:SF638">
    <property type="entry name" value="SPORE COAT PROTEIN SA"/>
    <property type="match status" value="1"/>
</dbReference>
<dbReference type="RefSeq" id="WP_005490374.1">
    <property type="nucleotide sequence ID" value="NZ_CAUI01000023.1"/>
</dbReference>
<proteinExistence type="predicted"/>
<name>M5EHR5_9FIRM</name>
<dbReference type="OrthoDB" id="9804196at2"/>
<dbReference type="InterPro" id="IPR001296">
    <property type="entry name" value="Glyco_trans_1"/>
</dbReference>
<feature type="domain" description="Glycosyl transferase family 1" evidence="1">
    <location>
        <begin position="181"/>
        <end position="343"/>
    </location>
</feature>
<reference evidence="3" key="1">
    <citation type="journal article" date="2013" name="Genome Announc.">
        <title>Genome Sequence of Halanaerobium saccharolyticum subsp. saccharolyticum Strain DSM 6643T, a Halophilic Hydrogen-Producing Bacterium.</title>
        <authorList>
            <person name="Kivisto A."/>
            <person name="Larjo A."/>
            <person name="Ciranna A."/>
            <person name="Santala V."/>
            <person name="Roos C."/>
            <person name="Karp M."/>
        </authorList>
    </citation>
    <scope>NUCLEOTIDE SEQUENCE [LARGE SCALE GENOMIC DNA]</scope>
    <source>
        <strain evidence="3">DSM 6643</strain>
    </source>
</reference>
<dbReference type="Proteomes" id="UP000012063">
    <property type="component" value="Unassembled WGS sequence"/>
</dbReference>
<dbReference type="Gene3D" id="3.40.50.2000">
    <property type="entry name" value="Glycogen Phosphorylase B"/>
    <property type="match status" value="2"/>
</dbReference>
<dbReference type="PANTHER" id="PTHR12526">
    <property type="entry name" value="GLYCOSYLTRANSFERASE"/>
    <property type="match status" value="1"/>
</dbReference>
<evidence type="ECO:0000259" key="1">
    <source>
        <dbReference type="Pfam" id="PF00534"/>
    </source>
</evidence>